<dbReference type="EMBL" id="CADCTK010000433">
    <property type="protein sequence ID" value="CAA9250977.1"/>
    <property type="molecule type" value="Genomic_DNA"/>
</dbReference>
<feature type="non-terminal residue" evidence="2">
    <location>
        <position position="72"/>
    </location>
</feature>
<feature type="region of interest" description="Disordered" evidence="1">
    <location>
        <begin position="22"/>
        <end position="72"/>
    </location>
</feature>
<reference evidence="2" key="1">
    <citation type="submission" date="2020-02" db="EMBL/GenBank/DDBJ databases">
        <authorList>
            <person name="Meier V. D."/>
        </authorList>
    </citation>
    <scope>NUCLEOTIDE SEQUENCE</scope>
    <source>
        <strain evidence="2">AVDCRST_MAG26</strain>
    </source>
</reference>
<sequence>ETVGSRHPTASFTLLFLHNARVRHNGGGGSESLPDAAVGRPDARAGEAGRRRHKNAPGAPARRGRDRGDGRL</sequence>
<evidence type="ECO:0000256" key="1">
    <source>
        <dbReference type="SAM" id="MobiDB-lite"/>
    </source>
</evidence>
<organism evidence="2">
    <name type="scientific">uncultured Chloroflexia bacterium</name>
    <dbReference type="NCBI Taxonomy" id="1672391"/>
    <lineage>
        <taxon>Bacteria</taxon>
        <taxon>Bacillati</taxon>
        <taxon>Chloroflexota</taxon>
        <taxon>Chloroflexia</taxon>
        <taxon>environmental samples</taxon>
    </lineage>
</organism>
<proteinExistence type="predicted"/>
<protein>
    <submittedName>
        <fullName evidence="2">Uncharacterized protein</fullName>
    </submittedName>
</protein>
<feature type="non-terminal residue" evidence="2">
    <location>
        <position position="1"/>
    </location>
</feature>
<evidence type="ECO:0000313" key="2">
    <source>
        <dbReference type="EMBL" id="CAA9250977.1"/>
    </source>
</evidence>
<dbReference type="AlphaFoldDB" id="A0A6J4IHY6"/>
<accession>A0A6J4IHY6</accession>
<gene>
    <name evidence="2" type="ORF">AVDCRST_MAG26-1892</name>
</gene>
<name>A0A6J4IHY6_9CHLR</name>